<comment type="caution">
    <text evidence="1">The sequence shown here is derived from an EMBL/GenBank/DDBJ whole genome shotgun (WGS) entry which is preliminary data.</text>
</comment>
<dbReference type="AlphaFoldDB" id="A0A2M7BUH8"/>
<gene>
    <name evidence="1" type="ORF">COS49_01710</name>
</gene>
<proteinExistence type="predicted"/>
<sequence length="71" mass="7832">MAIPVPKIFVIIQGLRTLSALIPMNWKELAVEFVRNVTEMAIVLIEQMVIIPANVGLVVKDVFMVLAGIIT</sequence>
<dbReference type="Proteomes" id="UP000229894">
    <property type="component" value="Unassembled WGS sequence"/>
</dbReference>
<dbReference type="EMBL" id="PEUX01000035">
    <property type="protein sequence ID" value="PIV10221.1"/>
    <property type="molecule type" value="Genomic_DNA"/>
</dbReference>
<evidence type="ECO:0000313" key="1">
    <source>
        <dbReference type="EMBL" id="PIV10221.1"/>
    </source>
</evidence>
<evidence type="ECO:0000313" key="2">
    <source>
        <dbReference type="Proteomes" id="UP000229894"/>
    </source>
</evidence>
<reference evidence="2" key="1">
    <citation type="submission" date="2017-09" db="EMBL/GenBank/DDBJ databases">
        <title>Depth-based differentiation of microbial function through sediment-hosted aquifers and enrichment of novel symbionts in the deep terrestrial subsurface.</title>
        <authorList>
            <person name="Probst A.J."/>
            <person name="Ladd B."/>
            <person name="Jarett J.K."/>
            <person name="Geller-Mcgrath D.E."/>
            <person name="Sieber C.M.K."/>
            <person name="Emerson J.B."/>
            <person name="Anantharaman K."/>
            <person name="Thomas B.C."/>
            <person name="Malmstrom R."/>
            <person name="Stieglmeier M."/>
            <person name="Klingl A."/>
            <person name="Woyke T."/>
            <person name="Ryan C.M."/>
            <person name="Banfield J.F."/>
        </authorList>
    </citation>
    <scope>NUCLEOTIDE SEQUENCE [LARGE SCALE GENOMIC DNA]</scope>
</reference>
<organism evidence="1 2">
    <name type="scientific">Candidatus Portnoybacteria bacterium CG03_land_8_20_14_0_80_41_10</name>
    <dbReference type="NCBI Taxonomy" id="1974808"/>
    <lineage>
        <taxon>Bacteria</taxon>
        <taxon>Candidatus Portnoyibacteriota</taxon>
    </lineage>
</organism>
<accession>A0A2M7BUH8</accession>
<name>A0A2M7BUH8_9BACT</name>
<protein>
    <submittedName>
        <fullName evidence="1">Uncharacterized protein</fullName>
    </submittedName>
</protein>